<dbReference type="InterPro" id="IPR005490">
    <property type="entry name" value="LD_TPept_cat_dom"/>
</dbReference>
<dbReference type="EMBL" id="CP053564">
    <property type="protein sequence ID" value="QJY45058.1"/>
    <property type="molecule type" value="Genomic_DNA"/>
</dbReference>
<evidence type="ECO:0000256" key="1">
    <source>
        <dbReference type="ARBA" id="ARBA00004752"/>
    </source>
</evidence>
<proteinExistence type="predicted"/>
<dbReference type="CDD" id="cd16913">
    <property type="entry name" value="YkuD_like"/>
    <property type="match status" value="1"/>
</dbReference>
<keyword evidence="3 6" id="KW-0133">Cell shape</keyword>
<feature type="active site" description="Proton donor/acceptor" evidence="6">
    <location>
        <position position="121"/>
    </location>
</feature>
<dbReference type="GO" id="GO:0008360">
    <property type="term" value="P:regulation of cell shape"/>
    <property type="evidence" value="ECO:0007669"/>
    <property type="project" value="UniProtKB-UniRule"/>
</dbReference>
<dbReference type="AlphaFoldDB" id="A0A6M6JAX0"/>
<dbReference type="GO" id="GO:0071555">
    <property type="term" value="P:cell wall organization"/>
    <property type="evidence" value="ECO:0007669"/>
    <property type="project" value="UniProtKB-UniRule"/>
</dbReference>
<feature type="chain" id="PRO_5027034673" evidence="7">
    <location>
        <begin position="35"/>
        <end position="156"/>
    </location>
</feature>
<accession>A0A6M6JAX0</accession>
<sequence>MGAHSKSVSFRTRLAVALAVAGLATFGVVGTATAGEATVDGTPCSESTRACVDIDGKQAWLIDDGEVVRGPVPVSTGGEGRETPRGVFSVEWKNKDHRSAEFNNAPMPFAVFFAAGGVAFHEGNLHTQSAGCVRMAYEDAEAWFEFLEPGDRVEVH</sequence>
<protein>
    <submittedName>
        <fullName evidence="9">L,D-transpeptidase</fullName>
    </submittedName>
</protein>
<keyword evidence="7" id="KW-0732">Signal</keyword>
<evidence type="ECO:0000256" key="6">
    <source>
        <dbReference type="PROSITE-ProRule" id="PRU01373"/>
    </source>
</evidence>
<dbReference type="GO" id="GO:0018104">
    <property type="term" value="P:peptidoglycan-protein cross-linking"/>
    <property type="evidence" value="ECO:0007669"/>
    <property type="project" value="TreeGrafter"/>
</dbReference>
<evidence type="ECO:0000259" key="8">
    <source>
        <dbReference type="PROSITE" id="PS52029"/>
    </source>
</evidence>
<dbReference type="SUPFAM" id="SSF141523">
    <property type="entry name" value="L,D-transpeptidase catalytic domain-like"/>
    <property type="match status" value="1"/>
</dbReference>
<organism evidence="9 10">
    <name type="scientific">Pseudonocardia broussonetiae</name>
    <dbReference type="NCBI Taxonomy" id="2736640"/>
    <lineage>
        <taxon>Bacteria</taxon>
        <taxon>Bacillati</taxon>
        <taxon>Actinomycetota</taxon>
        <taxon>Actinomycetes</taxon>
        <taxon>Pseudonocardiales</taxon>
        <taxon>Pseudonocardiaceae</taxon>
        <taxon>Pseudonocardia</taxon>
    </lineage>
</organism>
<dbReference type="PANTHER" id="PTHR30582">
    <property type="entry name" value="L,D-TRANSPEPTIDASE"/>
    <property type="match status" value="1"/>
</dbReference>
<dbReference type="InterPro" id="IPR038063">
    <property type="entry name" value="Transpep_catalytic_dom"/>
</dbReference>
<dbReference type="GO" id="GO:0005576">
    <property type="term" value="C:extracellular region"/>
    <property type="evidence" value="ECO:0007669"/>
    <property type="project" value="TreeGrafter"/>
</dbReference>
<keyword evidence="4 6" id="KW-0573">Peptidoglycan synthesis</keyword>
<dbReference type="GO" id="GO:0016740">
    <property type="term" value="F:transferase activity"/>
    <property type="evidence" value="ECO:0007669"/>
    <property type="project" value="UniProtKB-KW"/>
</dbReference>
<dbReference type="Gene3D" id="2.40.440.10">
    <property type="entry name" value="L,D-transpeptidase catalytic domain-like"/>
    <property type="match status" value="1"/>
</dbReference>
<dbReference type="PANTHER" id="PTHR30582:SF33">
    <property type="entry name" value="EXPORTED PROTEIN"/>
    <property type="match status" value="1"/>
</dbReference>
<name>A0A6M6JAX0_9PSEU</name>
<evidence type="ECO:0000256" key="5">
    <source>
        <dbReference type="ARBA" id="ARBA00023316"/>
    </source>
</evidence>
<dbReference type="KEGG" id="pbro:HOP40_03800"/>
<gene>
    <name evidence="9" type="ORF">HOP40_03800</name>
</gene>
<reference evidence="9 10" key="1">
    <citation type="submission" date="2020-05" db="EMBL/GenBank/DDBJ databases">
        <authorList>
            <person name="Mo P."/>
        </authorList>
    </citation>
    <scope>NUCLEOTIDE SEQUENCE [LARGE SCALE GENOMIC DNA]</scope>
    <source>
        <strain evidence="9 10">Gen01</strain>
    </source>
</reference>
<feature type="active site" description="Nucleophile" evidence="6">
    <location>
        <position position="132"/>
    </location>
</feature>
<feature type="signal peptide" evidence="7">
    <location>
        <begin position="1"/>
        <end position="34"/>
    </location>
</feature>
<evidence type="ECO:0000313" key="10">
    <source>
        <dbReference type="Proteomes" id="UP000505377"/>
    </source>
</evidence>
<dbReference type="Proteomes" id="UP000505377">
    <property type="component" value="Chromosome"/>
</dbReference>
<dbReference type="InterPro" id="IPR050979">
    <property type="entry name" value="LD-transpeptidase"/>
</dbReference>
<dbReference type="RefSeq" id="WP_172154678.1">
    <property type="nucleotide sequence ID" value="NZ_CP053564.1"/>
</dbReference>
<dbReference type="UniPathway" id="UPA00219"/>
<dbReference type="Pfam" id="PF03734">
    <property type="entry name" value="YkuD"/>
    <property type="match status" value="1"/>
</dbReference>
<evidence type="ECO:0000256" key="4">
    <source>
        <dbReference type="ARBA" id="ARBA00022984"/>
    </source>
</evidence>
<evidence type="ECO:0000256" key="3">
    <source>
        <dbReference type="ARBA" id="ARBA00022960"/>
    </source>
</evidence>
<comment type="pathway">
    <text evidence="1 6">Cell wall biogenesis; peptidoglycan biosynthesis.</text>
</comment>
<feature type="domain" description="L,D-TPase catalytic" evidence="8">
    <location>
        <begin position="48"/>
        <end position="156"/>
    </location>
</feature>
<evidence type="ECO:0000256" key="2">
    <source>
        <dbReference type="ARBA" id="ARBA00022679"/>
    </source>
</evidence>
<keyword evidence="5 6" id="KW-0961">Cell wall biogenesis/degradation</keyword>
<dbReference type="GO" id="GO:0071972">
    <property type="term" value="F:peptidoglycan L,D-transpeptidase activity"/>
    <property type="evidence" value="ECO:0007669"/>
    <property type="project" value="TreeGrafter"/>
</dbReference>
<keyword evidence="10" id="KW-1185">Reference proteome</keyword>
<evidence type="ECO:0000256" key="7">
    <source>
        <dbReference type="SAM" id="SignalP"/>
    </source>
</evidence>
<dbReference type="PROSITE" id="PS52029">
    <property type="entry name" value="LD_TPASE"/>
    <property type="match status" value="1"/>
</dbReference>
<evidence type="ECO:0000313" key="9">
    <source>
        <dbReference type="EMBL" id="QJY45058.1"/>
    </source>
</evidence>
<keyword evidence="2" id="KW-0808">Transferase</keyword>